<geneLocation type="plasmid" evidence="1 2">
    <name>pHSR-Est01</name>
</geneLocation>
<proteinExistence type="predicted"/>
<name>A0A897NUH6_9EURY</name>
<keyword evidence="2" id="KW-1185">Reference proteome</keyword>
<dbReference type="GeneID" id="68859521"/>
<keyword evidence="1" id="KW-0614">Plasmid</keyword>
<dbReference type="Proteomes" id="UP000663292">
    <property type="component" value="Plasmid pHSR-Est01"/>
</dbReference>
<evidence type="ECO:0000313" key="1">
    <source>
        <dbReference type="EMBL" id="QSG16407.1"/>
    </source>
</evidence>
<dbReference type="EMBL" id="CP064792">
    <property type="protein sequence ID" value="QSG16407.1"/>
    <property type="molecule type" value="Genomic_DNA"/>
</dbReference>
<evidence type="ECO:0000313" key="2">
    <source>
        <dbReference type="Proteomes" id="UP000663292"/>
    </source>
</evidence>
<gene>
    <name evidence="1" type="ORF">HSEST_3143</name>
</gene>
<dbReference type="RefSeq" id="WP_229123064.1">
    <property type="nucleotide sequence ID" value="NZ_CP064792.1"/>
</dbReference>
<evidence type="ECO:0008006" key="3">
    <source>
        <dbReference type="Google" id="ProtNLM"/>
    </source>
</evidence>
<organism evidence="1 2">
    <name type="scientific">Halapricum desulfuricans</name>
    <dbReference type="NCBI Taxonomy" id="2841257"/>
    <lineage>
        <taxon>Archaea</taxon>
        <taxon>Methanobacteriati</taxon>
        <taxon>Methanobacteriota</taxon>
        <taxon>Stenosarchaea group</taxon>
        <taxon>Halobacteria</taxon>
        <taxon>Halobacteriales</taxon>
        <taxon>Haloarculaceae</taxon>
        <taxon>Halapricum</taxon>
    </lineage>
</organism>
<reference evidence="1 2" key="1">
    <citation type="submission" date="2020-11" db="EMBL/GenBank/DDBJ databases">
        <title>Carbohydrate-dependent, anaerobic sulfur respiration: A novel catabolism in halophilic archaea.</title>
        <authorList>
            <person name="Sorokin D.Y."/>
            <person name="Messina E."/>
            <person name="Smedile F."/>
            <person name="La Cono V."/>
            <person name="Hallsworth J.E."/>
            <person name="Yakimov M.M."/>
        </authorList>
    </citation>
    <scope>NUCLEOTIDE SEQUENCE [LARGE SCALE GENOMIC DNA]</scope>
    <source>
        <strain evidence="1 2">HSR-Est</strain>
        <plasmid evidence="1 2">pHSR-Est01</plasmid>
    </source>
</reference>
<sequence length="85" mass="9858">MVASYDPEKHQFEDVDLAWDDQDFLERVTELIAGELSLHEAIDWVVVEEAERYTVAQWADVRDVTEDAVRSNIHAAREKLLIESE</sequence>
<accession>A0A897NUH6</accession>
<dbReference type="AlphaFoldDB" id="A0A897NUH6"/>
<protein>
    <recommendedName>
        <fullName evidence="3">Sigma-70 family RNA polymerase sigma factor</fullName>
    </recommendedName>
</protein>